<feature type="transmembrane region" description="Helical" evidence="6">
    <location>
        <begin position="6"/>
        <end position="24"/>
    </location>
</feature>
<dbReference type="GO" id="GO:0051536">
    <property type="term" value="F:iron-sulfur cluster binding"/>
    <property type="evidence" value="ECO:0007669"/>
    <property type="project" value="UniProtKB-KW"/>
</dbReference>
<name>I7IFH2_BABMR</name>
<accession>I7IFH2</accession>
<sequence>MEWKYWTLFTGTFVTVVYLYRAEIKKILNFIYRKIPENCPGPESEYAGKSESCKGCPNADKCLDGTAKVQLALDKELISNNLGKIKNIILVMSGKGGVGKSTVSAQLAFGLEQLGHTVGLLDIDITGPSIPGMTNTAGRDVHQSVHGWTPIYLSDKLAIMSIGYLMDKKDSAVIWRGAKKESLIKQFLLGVFWDELDYLVIDCPPGSSDEHIGIATYLTDLNTRSLIITTSQRRCVEDAVRSVDFCQKVNIPILGVVENMTNSFFDKLSSSTIVKTTFDRYKVKILARLPLDEQVIESSENGTSIFNLNSESNAAKVLMSLVKDIVKLSNSGSI</sequence>
<dbReference type="Gene3D" id="3.40.50.300">
    <property type="entry name" value="P-loop containing nucleotide triphosphate hydrolases"/>
    <property type="match status" value="1"/>
</dbReference>
<dbReference type="AlphaFoldDB" id="I7IFH2"/>
<organism evidence="7 8">
    <name type="scientific">Babesia microti (strain RI)</name>
    <dbReference type="NCBI Taxonomy" id="1133968"/>
    <lineage>
        <taxon>Eukaryota</taxon>
        <taxon>Sar</taxon>
        <taxon>Alveolata</taxon>
        <taxon>Apicomplexa</taxon>
        <taxon>Aconoidasida</taxon>
        <taxon>Piroplasmida</taxon>
        <taxon>Babesiidae</taxon>
        <taxon>Babesia</taxon>
    </lineage>
</organism>
<keyword evidence="4" id="KW-0408">Iron</keyword>
<dbReference type="RefSeq" id="XP_012647405.1">
    <property type="nucleotide sequence ID" value="XM_012791951.1"/>
</dbReference>
<dbReference type="Proteomes" id="UP000002899">
    <property type="component" value="Chromosome I"/>
</dbReference>
<keyword evidence="6" id="KW-0472">Membrane</keyword>
<dbReference type="GO" id="GO:0140663">
    <property type="term" value="F:ATP-dependent FeS chaperone activity"/>
    <property type="evidence" value="ECO:0007669"/>
    <property type="project" value="InterPro"/>
</dbReference>
<keyword evidence="5" id="KW-0411">Iron-sulfur</keyword>
<dbReference type="InterPro" id="IPR033756">
    <property type="entry name" value="YlxH/NBP35"/>
</dbReference>
<keyword evidence="3" id="KW-0067">ATP-binding</keyword>
<keyword evidence="2" id="KW-0547">Nucleotide-binding</keyword>
<evidence type="ECO:0000256" key="5">
    <source>
        <dbReference type="ARBA" id="ARBA00023014"/>
    </source>
</evidence>
<keyword evidence="6" id="KW-0812">Transmembrane</keyword>
<dbReference type="EMBL" id="FO082871">
    <property type="protein sequence ID" value="CCF72796.1"/>
    <property type="molecule type" value="Genomic_DNA"/>
</dbReference>
<dbReference type="GO" id="GO:0016226">
    <property type="term" value="P:iron-sulfur cluster assembly"/>
    <property type="evidence" value="ECO:0007669"/>
    <property type="project" value="InterPro"/>
</dbReference>
<dbReference type="GO" id="GO:0005524">
    <property type="term" value="F:ATP binding"/>
    <property type="evidence" value="ECO:0007669"/>
    <property type="project" value="UniProtKB-KW"/>
</dbReference>
<dbReference type="GO" id="GO:0005829">
    <property type="term" value="C:cytosol"/>
    <property type="evidence" value="ECO:0007669"/>
    <property type="project" value="TreeGrafter"/>
</dbReference>
<dbReference type="HAMAP" id="MF_02040">
    <property type="entry name" value="Mrp_NBP35"/>
    <property type="match status" value="1"/>
</dbReference>
<dbReference type="OMA" id="EMDCQVG"/>
<dbReference type="KEGG" id="bmic:BMR1_01G01700"/>
<gene>
    <name evidence="7" type="ORF">BMR1_01G01700</name>
</gene>
<dbReference type="PANTHER" id="PTHR23264:SF19">
    <property type="entry name" value="CYTOSOLIC FE-S CLUSTER ASSEMBLY FACTOR NUBP2"/>
    <property type="match status" value="1"/>
</dbReference>
<reference evidence="7 8" key="3">
    <citation type="journal article" date="2016" name="Sci. Rep.">
        <title>Genome-wide diversity and gene expression profiling of Babesia microti isolates identify polymorphic genes that mediate host-pathogen interactions.</title>
        <authorList>
            <person name="Silva J.C."/>
            <person name="Cornillot E."/>
            <person name="McCracken C."/>
            <person name="Usmani-Brown S."/>
            <person name="Dwivedi A."/>
            <person name="Ifeonu O.O."/>
            <person name="Crabtree J."/>
            <person name="Gotia H.T."/>
            <person name="Virji A.Z."/>
            <person name="Reynes C."/>
            <person name="Colinge J."/>
            <person name="Kumar V."/>
            <person name="Lawres L."/>
            <person name="Pazzi J.E."/>
            <person name="Pablo J.V."/>
            <person name="Hung C."/>
            <person name="Brancato J."/>
            <person name="Kumari P."/>
            <person name="Orvis J."/>
            <person name="Tretina K."/>
            <person name="Chibucos M."/>
            <person name="Ott S."/>
            <person name="Sadzewicz L."/>
            <person name="Sengamalay N."/>
            <person name="Shetty A.C."/>
            <person name="Su Q."/>
            <person name="Tallon L."/>
            <person name="Fraser C.M."/>
            <person name="Frutos R."/>
            <person name="Molina D.M."/>
            <person name="Krause P.J."/>
            <person name="Ben Mamoun C."/>
        </authorList>
    </citation>
    <scope>NUCLEOTIDE SEQUENCE [LARGE SCALE GENOMIC DNA]</scope>
    <source>
        <strain evidence="7 8">RI</strain>
    </source>
</reference>
<dbReference type="SUPFAM" id="SSF52540">
    <property type="entry name" value="P-loop containing nucleoside triphosphate hydrolases"/>
    <property type="match status" value="1"/>
</dbReference>
<dbReference type="InterPro" id="IPR027417">
    <property type="entry name" value="P-loop_NTPase"/>
</dbReference>
<evidence type="ECO:0000256" key="4">
    <source>
        <dbReference type="ARBA" id="ARBA00023004"/>
    </source>
</evidence>
<evidence type="ECO:0000256" key="2">
    <source>
        <dbReference type="ARBA" id="ARBA00022741"/>
    </source>
</evidence>
<evidence type="ECO:0000256" key="1">
    <source>
        <dbReference type="ARBA" id="ARBA00022723"/>
    </source>
</evidence>
<evidence type="ECO:0000256" key="3">
    <source>
        <dbReference type="ARBA" id="ARBA00022840"/>
    </source>
</evidence>
<keyword evidence="6" id="KW-1133">Transmembrane helix</keyword>
<dbReference type="GO" id="GO:0046872">
    <property type="term" value="F:metal ion binding"/>
    <property type="evidence" value="ECO:0007669"/>
    <property type="project" value="UniProtKB-KW"/>
</dbReference>
<reference evidence="7 8" key="1">
    <citation type="journal article" date="2012" name="Nucleic Acids Res.">
        <title>Sequencing of the smallest Apicomplexan genome from the human pathogen Babesia microti.</title>
        <authorList>
            <person name="Cornillot E."/>
            <person name="Hadj-Kaddour K."/>
            <person name="Dassouli A."/>
            <person name="Noel B."/>
            <person name="Ranwez V."/>
            <person name="Vacherie B."/>
            <person name="Augagneur Y."/>
            <person name="Bres V."/>
            <person name="Duclos A."/>
            <person name="Randazzo S."/>
            <person name="Carcy B."/>
            <person name="Debierre-Grockiego F."/>
            <person name="Delbecq S."/>
            <person name="Moubri-Menage K."/>
            <person name="Shams-Eldin H."/>
            <person name="Usmani-Brown S."/>
            <person name="Bringaud F."/>
            <person name="Wincker P."/>
            <person name="Vivares C.P."/>
            <person name="Schwarz R.T."/>
            <person name="Schetters T.P."/>
            <person name="Krause P.J."/>
            <person name="Gorenflot A."/>
            <person name="Berry V."/>
            <person name="Barbe V."/>
            <person name="Ben Mamoun C."/>
        </authorList>
    </citation>
    <scope>NUCLEOTIDE SEQUENCE [LARGE SCALE GENOMIC DNA]</scope>
    <source>
        <strain evidence="7 8">RI</strain>
    </source>
</reference>
<proteinExistence type="inferred from homology"/>
<evidence type="ECO:0000313" key="7">
    <source>
        <dbReference type="EMBL" id="CCF72796.1"/>
    </source>
</evidence>
<dbReference type="InterPro" id="IPR019591">
    <property type="entry name" value="Mrp/NBP35_ATP-bd"/>
</dbReference>
<dbReference type="CDD" id="cd02037">
    <property type="entry name" value="Mrp_NBP35"/>
    <property type="match status" value="1"/>
</dbReference>
<dbReference type="GeneID" id="24423410"/>
<reference evidence="7 8" key="2">
    <citation type="journal article" date="2013" name="PLoS ONE">
        <title>Whole genome mapping and re-organization of the nuclear and mitochondrial genomes of Babesia microti isolates.</title>
        <authorList>
            <person name="Cornillot E."/>
            <person name="Dassouli A."/>
            <person name="Garg A."/>
            <person name="Pachikara N."/>
            <person name="Randazzo S."/>
            <person name="Depoix D."/>
            <person name="Carcy B."/>
            <person name="Delbecq S."/>
            <person name="Frutos R."/>
            <person name="Silva J.C."/>
            <person name="Sutton R."/>
            <person name="Krause P.J."/>
            <person name="Mamoun C.B."/>
        </authorList>
    </citation>
    <scope>NUCLEOTIDE SEQUENCE [LARGE SCALE GENOMIC DNA]</scope>
    <source>
        <strain evidence="7 8">RI</strain>
    </source>
</reference>
<dbReference type="PANTHER" id="PTHR23264">
    <property type="entry name" value="NUCLEOTIDE-BINDING PROTEIN NBP35 YEAST -RELATED"/>
    <property type="match status" value="1"/>
</dbReference>
<evidence type="ECO:0000256" key="6">
    <source>
        <dbReference type="SAM" id="Phobius"/>
    </source>
</evidence>
<dbReference type="Pfam" id="PF10609">
    <property type="entry name" value="ParA"/>
    <property type="match status" value="1"/>
</dbReference>
<dbReference type="OrthoDB" id="1741334at2759"/>
<dbReference type="VEuPathDB" id="PiroplasmaDB:BMR1_01G01700"/>
<keyword evidence="1" id="KW-0479">Metal-binding</keyword>
<protein>
    <submittedName>
        <fullName evidence="7">Cytosolic Fe-S cluster assembly factor NBP35</fullName>
    </submittedName>
</protein>
<keyword evidence="8" id="KW-1185">Reference proteome</keyword>
<evidence type="ECO:0000313" key="8">
    <source>
        <dbReference type="Proteomes" id="UP000002899"/>
    </source>
</evidence>